<dbReference type="AlphaFoldDB" id="A0AAN7UUE4"/>
<keyword evidence="2" id="KW-1185">Reference proteome</keyword>
<evidence type="ECO:0000313" key="1">
    <source>
        <dbReference type="EMBL" id="KAK5634344.1"/>
    </source>
</evidence>
<reference evidence="1 2" key="1">
    <citation type="submission" date="2023-10" db="EMBL/GenBank/DDBJ databases">
        <title>Draft genome sequence of Xylaria bambusicola isolate GMP-LS, the root and basal stem rot pathogen of sugarcane in Indonesia.</title>
        <authorList>
            <person name="Selvaraj P."/>
            <person name="Muralishankar V."/>
            <person name="Muruganantham S."/>
            <person name="Sp S."/>
            <person name="Haryani S."/>
            <person name="Lau K.J.X."/>
            <person name="Naqvi N.I."/>
        </authorList>
    </citation>
    <scope>NUCLEOTIDE SEQUENCE [LARGE SCALE GENOMIC DNA]</scope>
    <source>
        <strain evidence="1">GMP-LS</strain>
    </source>
</reference>
<evidence type="ECO:0000313" key="2">
    <source>
        <dbReference type="Proteomes" id="UP001305414"/>
    </source>
</evidence>
<proteinExistence type="predicted"/>
<dbReference type="Proteomes" id="UP001305414">
    <property type="component" value="Unassembled WGS sequence"/>
</dbReference>
<dbReference type="Gene3D" id="2.130.10.10">
    <property type="entry name" value="YVTN repeat-like/Quinoprotein amine dehydrogenase"/>
    <property type="match status" value="1"/>
</dbReference>
<accession>A0AAN7UUE4</accession>
<comment type="caution">
    <text evidence="1">The sequence shown here is derived from an EMBL/GenBank/DDBJ whole genome shotgun (WGS) entry which is preliminary data.</text>
</comment>
<dbReference type="EMBL" id="JAWHQM010000040">
    <property type="protein sequence ID" value="KAK5634344.1"/>
    <property type="molecule type" value="Genomic_DNA"/>
</dbReference>
<organism evidence="1 2">
    <name type="scientific">Xylaria bambusicola</name>
    <dbReference type="NCBI Taxonomy" id="326684"/>
    <lineage>
        <taxon>Eukaryota</taxon>
        <taxon>Fungi</taxon>
        <taxon>Dikarya</taxon>
        <taxon>Ascomycota</taxon>
        <taxon>Pezizomycotina</taxon>
        <taxon>Sordariomycetes</taxon>
        <taxon>Xylariomycetidae</taxon>
        <taxon>Xylariales</taxon>
        <taxon>Xylariaceae</taxon>
        <taxon>Xylaria</taxon>
    </lineage>
</organism>
<name>A0AAN7UUE4_9PEZI</name>
<sequence length="132" mass="14592">MRVVREGVDRSPPALLIASAGTDEMIHVSEVATGSEVHSMRINTTLRHLAFSSCGSHLITDQGVFLLFSNEPRAPGSLSISRHWIHQDGKDVLYLPPDYQRNLAFISGNIACFQSSKHPLRIDLSSSKSMIY</sequence>
<dbReference type="InterPro" id="IPR015943">
    <property type="entry name" value="WD40/YVTN_repeat-like_dom_sf"/>
</dbReference>
<protein>
    <submittedName>
        <fullName evidence="1">Uncharacterized protein</fullName>
    </submittedName>
</protein>
<gene>
    <name evidence="1" type="ORF">RRF57_010058</name>
</gene>